<evidence type="ECO:0000313" key="2">
    <source>
        <dbReference type="EMBL" id="TKD53142.1"/>
    </source>
</evidence>
<dbReference type="Proteomes" id="UP000309138">
    <property type="component" value="Unassembled WGS sequence"/>
</dbReference>
<dbReference type="RefSeq" id="WP_169542438.1">
    <property type="nucleotide sequence ID" value="NZ_SWKR01000001.1"/>
</dbReference>
<protein>
    <submittedName>
        <fullName evidence="2">Uncharacterized protein</fullName>
    </submittedName>
</protein>
<accession>A0A4U1L863</accession>
<gene>
    <name evidence="2" type="ORF">FBR43_02055</name>
</gene>
<dbReference type="EMBL" id="SWKR01000001">
    <property type="protein sequence ID" value="TKD53142.1"/>
    <property type="molecule type" value="Genomic_DNA"/>
</dbReference>
<dbReference type="AlphaFoldDB" id="A0A4U1L863"/>
<evidence type="ECO:0000313" key="3">
    <source>
        <dbReference type="Proteomes" id="UP000309138"/>
    </source>
</evidence>
<feature type="region of interest" description="Disordered" evidence="1">
    <location>
        <begin position="1"/>
        <end position="71"/>
    </location>
</feature>
<keyword evidence="3" id="KW-1185">Reference proteome</keyword>
<sequence>MRLVRDGSAPSGKTSTPNSSRPRLKPNSSRPRLKPNSSDAPLPPLTPNIVPKASARIAATGSRRRRNSNIAAISEPICMMSVTAADMRHCSARAAVAAGLLVAR</sequence>
<feature type="compositionally biased region" description="Polar residues" evidence="1">
    <location>
        <begin position="11"/>
        <end position="39"/>
    </location>
</feature>
<name>A0A4U1L863_9SPHN</name>
<organism evidence="2 3">
    <name type="scientific">Sphingomonas baiyangensis</name>
    <dbReference type="NCBI Taxonomy" id="2572576"/>
    <lineage>
        <taxon>Bacteria</taxon>
        <taxon>Pseudomonadati</taxon>
        <taxon>Pseudomonadota</taxon>
        <taxon>Alphaproteobacteria</taxon>
        <taxon>Sphingomonadales</taxon>
        <taxon>Sphingomonadaceae</taxon>
        <taxon>Sphingomonas</taxon>
    </lineage>
</organism>
<evidence type="ECO:0000256" key="1">
    <source>
        <dbReference type="SAM" id="MobiDB-lite"/>
    </source>
</evidence>
<comment type="caution">
    <text evidence="2">The sequence shown here is derived from an EMBL/GenBank/DDBJ whole genome shotgun (WGS) entry which is preliminary data.</text>
</comment>
<proteinExistence type="predicted"/>
<reference evidence="2 3" key="1">
    <citation type="submission" date="2019-04" db="EMBL/GenBank/DDBJ databases">
        <authorList>
            <person name="Yang Y."/>
            <person name="Wei D."/>
        </authorList>
    </citation>
    <scope>NUCLEOTIDE SEQUENCE [LARGE SCALE GENOMIC DNA]</scope>
    <source>
        <strain evidence="2 3">L-1-4w-11</strain>
    </source>
</reference>